<name>A0A2J9V083_VIBMI</name>
<sequence>MYKSMNEQFKCTTIVRDASRKGGGIAAVALPLHHCLNNMFSDANFICGIDSGKDIVNKTNVGRSGLKSLFLPASAFGRIVHVHGIWTFFDTVTAIVAKKRGAKLVISPHGALEPWAFQSKGLKKRIAWYLYQKRILTEADLLIVNSLQERDNLRRLGLNGPIAVIPNGIILDGYDKQSAMKSEREKIILYFSRLDKKKGIELLIKAWRKVKNKRGHKIHIQGYGDESYRLYLHDMVSKFGLDEEIFFINPSYDEKRWASFSSASLYILPSYSENFGITVAEALISGLPSITTTEMPWEDLTNEGIGWSVKCNESAIAEAITEAIGIDESKLALMRRRAVDYAEKHYSWETIVQDYGLAYQWVLSPDLENIPKSITNSYS</sequence>
<dbReference type="EMBL" id="LOSJ02000002">
    <property type="protein sequence ID" value="PNM57158.1"/>
    <property type="molecule type" value="Genomic_DNA"/>
</dbReference>
<organism evidence="3 4">
    <name type="scientific">Vibrio mimicus</name>
    <dbReference type="NCBI Taxonomy" id="674"/>
    <lineage>
        <taxon>Bacteria</taxon>
        <taxon>Pseudomonadati</taxon>
        <taxon>Pseudomonadota</taxon>
        <taxon>Gammaproteobacteria</taxon>
        <taxon>Vibrionales</taxon>
        <taxon>Vibrionaceae</taxon>
        <taxon>Vibrio</taxon>
    </lineage>
</organism>
<dbReference type="Pfam" id="PF13439">
    <property type="entry name" value="Glyco_transf_4"/>
    <property type="match status" value="1"/>
</dbReference>
<reference evidence="3" key="1">
    <citation type="submission" date="2017-12" db="EMBL/GenBank/DDBJ databases">
        <title>FDA dAtabase for Regulatory Grade micrObial Sequences (FDA-ARGOS): Supporting development and validation of Infectious Disease Dx tests.</title>
        <authorList>
            <person name="Hoffmann M."/>
            <person name="Allard M."/>
            <person name="Evans P."/>
            <person name="Brown E."/>
            <person name="Tallon L.J."/>
            <person name="Sadzewicz L."/>
            <person name="Sengamalay N."/>
            <person name="Ott S."/>
            <person name="Godinez A."/>
            <person name="Nagaraj S."/>
            <person name="Vavikolanu K."/>
            <person name="Aluvathingal J."/>
            <person name="Nadendla S."/>
            <person name="Hobson J."/>
            <person name="Sichtig H."/>
        </authorList>
    </citation>
    <scope>NUCLEOTIDE SEQUENCE [LARGE SCALE GENOMIC DNA]</scope>
    <source>
        <strain evidence="3">FDAARGOS_113</strain>
    </source>
</reference>
<keyword evidence="4" id="KW-1185">Reference proteome</keyword>
<dbReference type="PANTHER" id="PTHR45947">
    <property type="entry name" value="SULFOQUINOVOSYL TRANSFERASE SQD2"/>
    <property type="match status" value="1"/>
</dbReference>
<evidence type="ECO:0000313" key="3">
    <source>
        <dbReference type="EMBL" id="PNM57158.1"/>
    </source>
</evidence>
<dbReference type="AlphaFoldDB" id="A0A2J9V083"/>
<dbReference type="Gene3D" id="3.40.50.2000">
    <property type="entry name" value="Glycogen Phosphorylase B"/>
    <property type="match status" value="2"/>
</dbReference>
<dbReference type="GO" id="GO:0016757">
    <property type="term" value="F:glycosyltransferase activity"/>
    <property type="evidence" value="ECO:0007669"/>
    <property type="project" value="InterPro"/>
</dbReference>
<dbReference type="OrthoDB" id="9792269at2"/>
<gene>
    <name evidence="3" type="ORF">AL544_014310</name>
</gene>
<dbReference type="SUPFAM" id="SSF53756">
    <property type="entry name" value="UDP-Glycosyltransferase/glycogen phosphorylase"/>
    <property type="match status" value="1"/>
</dbReference>
<dbReference type="Proteomes" id="UP000053748">
    <property type="component" value="Unassembled WGS sequence"/>
</dbReference>
<dbReference type="InterPro" id="IPR050194">
    <property type="entry name" value="Glycosyltransferase_grp1"/>
</dbReference>
<proteinExistence type="predicted"/>
<dbReference type="CDD" id="cd03821">
    <property type="entry name" value="GT4_Bme6-like"/>
    <property type="match status" value="1"/>
</dbReference>
<evidence type="ECO:0000259" key="1">
    <source>
        <dbReference type="Pfam" id="PF00534"/>
    </source>
</evidence>
<feature type="domain" description="Glycosyltransferase subfamily 4-like N-terminal" evidence="2">
    <location>
        <begin position="79"/>
        <end position="171"/>
    </location>
</feature>
<accession>A0A2J9V083</accession>
<feature type="domain" description="Glycosyl transferase family 1" evidence="1">
    <location>
        <begin position="177"/>
        <end position="335"/>
    </location>
</feature>
<dbReference type="InterPro" id="IPR028098">
    <property type="entry name" value="Glyco_trans_4-like_N"/>
</dbReference>
<evidence type="ECO:0000259" key="2">
    <source>
        <dbReference type="Pfam" id="PF13439"/>
    </source>
</evidence>
<dbReference type="InterPro" id="IPR001296">
    <property type="entry name" value="Glyco_trans_1"/>
</dbReference>
<comment type="caution">
    <text evidence="3">The sequence shown here is derived from an EMBL/GenBank/DDBJ whole genome shotgun (WGS) entry which is preliminary data.</text>
</comment>
<dbReference type="Pfam" id="PF00534">
    <property type="entry name" value="Glycos_transf_1"/>
    <property type="match status" value="1"/>
</dbReference>
<protein>
    <submittedName>
        <fullName evidence="3">Epimerase</fullName>
    </submittedName>
</protein>
<dbReference type="PANTHER" id="PTHR45947:SF3">
    <property type="entry name" value="SULFOQUINOVOSYL TRANSFERASE SQD2"/>
    <property type="match status" value="1"/>
</dbReference>
<evidence type="ECO:0000313" key="4">
    <source>
        <dbReference type="Proteomes" id="UP000053748"/>
    </source>
</evidence>